<dbReference type="RefSeq" id="WP_285762784.1">
    <property type="nucleotide sequence ID" value="NZ_BSYJ01000001.1"/>
</dbReference>
<dbReference type="InterPro" id="IPR029058">
    <property type="entry name" value="AB_hydrolase_fold"/>
</dbReference>
<comment type="caution">
    <text evidence="1">The sequence shown here is derived from an EMBL/GenBank/DDBJ whole genome shotgun (WGS) entry which is preliminary data.</text>
</comment>
<evidence type="ECO:0000313" key="1">
    <source>
        <dbReference type="EMBL" id="GMG86281.1"/>
    </source>
</evidence>
<accession>A0ABQ6LW28</accession>
<dbReference type="Proteomes" id="UP001224392">
    <property type="component" value="Unassembled WGS sequence"/>
</dbReference>
<keyword evidence="2" id="KW-1185">Reference proteome</keyword>
<dbReference type="EMBL" id="BSYJ01000001">
    <property type="protein sequence ID" value="GMG86281.1"/>
    <property type="molecule type" value="Genomic_DNA"/>
</dbReference>
<protein>
    <recommendedName>
        <fullName evidence="3">Alpha/beta hydrolase</fullName>
    </recommendedName>
</protein>
<dbReference type="PANTHER" id="PTHR33428:SF14">
    <property type="entry name" value="CARBOXYLESTERASE TYPE B DOMAIN-CONTAINING PROTEIN"/>
    <property type="match status" value="1"/>
</dbReference>
<sequence length="328" mass="35457">MQMTRALFEAFAVDELEPPYNTAIAKIHYPAQYSGSFAERNTGALPADDAQAPFPVVIFLPGINIDPFVYGWLAQRLARAGIITVTYQMVTEEMPGYLGVTPGISLDALRPDSFGQKPSAIALAPLMDMLRRLNETHALLAGKLDLDHIALGGHSAGGTIALINANRDWLPGLCAVFSYGAHTGASTLLGWPEETLLPVNAGIPVLLAGGDQDGCIAESAHRYGSDANSSTLRIEQTFDRSVADNNGDNLLVLLQQANHFAMCFPEDGSSGRGYLEKEENAEGVRELLGQIITHFLGIHLLAENDGHREQLQQLLQNSSPARLGWRSR</sequence>
<dbReference type="PANTHER" id="PTHR33428">
    <property type="entry name" value="CHLOROPHYLLASE-2, CHLOROPLASTIC"/>
    <property type="match status" value="1"/>
</dbReference>
<dbReference type="Gene3D" id="3.40.50.1820">
    <property type="entry name" value="alpha/beta hydrolase"/>
    <property type="match status" value="1"/>
</dbReference>
<reference evidence="1 2" key="1">
    <citation type="submission" date="2023-04" db="EMBL/GenBank/DDBJ databases">
        <title>Marinobulbifer ophiurae gen. nov., sp. Nov., isolate from tissue of brittle star Ophioplocus japonicus.</title>
        <authorList>
            <person name="Kawano K."/>
            <person name="Sawayama S."/>
            <person name="Nakagawa S."/>
        </authorList>
    </citation>
    <scope>NUCLEOTIDE SEQUENCE [LARGE SCALE GENOMIC DNA]</scope>
    <source>
        <strain evidence="1 2">NKW57</strain>
    </source>
</reference>
<name>A0ABQ6LW28_9GAMM</name>
<evidence type="ECO:0000313" key="2">
    <source>
        <dbReference type="Proteomes" id="UP001224392"/>
    </source>
</evidence>
<evidence type="ECO:0008006" key="3">
    <source>
        <dbReference type="Google" id="ProtNLM"/>
    </source>
</evidence>
<proteinExistence type="predicted"/>
<gene>
    <name evidence="1" type="ORF">MNKW57_06020</name>
</gene>
<dbReference type="SUPFAM" id="SSF53474">
    <property type="entry name" value="alpha/beta-Hydrolases"/>
    <property type="match status" value="1"/>
</dbReference>
<organism evidence="1 2">
    <name type="scientific">Biformimicrobium ophioploci</name>
    <dbReference type="NCBI Taxonomy" id="3036711"/>
    <lineage>
        <taxon>Bacteria</taxon>
        <taxon>Pseudomonadati</taxon>
        <taxon>Pseudomonadota</taxon>
        <taxon>Gammaproteobacteria</taxon>
        <taxon>Cellvibrionales</taxon>
        <taxon>Microbulbiferaceae</taxon>
        <taxon>Biformimicrobium</taxon>
    </lineage>
</organism>